<dbReference type="EMBL" id="BARS01028888">
    <property type="protein sequence ID" value="GAF99788.1"/>
    <property type="molecule type" value="Genomic_DNA"/>
</dbReference>
<dbReference type="InterPro" id="IPR015422">
    <property type="entry name" value="PyrdxlP-dep_Trfase_small"/>
</dbReference>
<sequence length="105" mass="11989">ELEGAKRDKAIEALRAEGIPCQGGNLPINRSPMFKKENWEKAGMSFYSRFLEREFDVSKIKTPIADETFEKIIQFSQHLLLGDKEDIDDIVKACQKVSENASELR</sequence>
<comment type="caution">
    <text evidence="1">The sequence shown here is derived from an EMBL/GenBank/DDBJ whole genome shotgun (WGS) entry which is preliminary data.</text>
</comment>
<evidence type="ECO:0000313" key="1">
    <source>
        <dbReference type="EMBL" id="GAF99788.1"/>
    </source>
</evidence>
<proteinExistence type="predicted"/>
<feature type="non-terminal residue" evidence="1">
    <location>
        <position position="1"/>
    </location>
</feature>
<accession>X0U1X0</accession>
<dbReference type="SUPFAM" id="SSF53383">
    <property type="entry name" value="PLP-dependent transferases"/>
    <property type="match status" value="1"/>
</dbReference>
<name>X0U1X0_9ZZZZ</name>
<gene>
    <name evidence="1" type="ORF">S01H1_45232</name>
</gene>
<dbReference type="AlphaFoldDB" id="X0U1X0"/>
<reference evidence="1" key="1">
    <citation type="journal article" date="2014" name="Front. Microbiol.">
        <title>High frequency of phylogenetically diverse reductive dehalogenase-homologous genes in deep subseafloor sedimentary metagenomes.</title>
        <authorList>
            <person name="Kawai M."/>
            <person name="Futagami T."/>
            <person name="Toyoda A."/>
            <person name="Takaki Y."/>
            <person name="Nishi S."/>
            <person name="Hori S."/>
            <person name="Arai W."/>
            <person name="Tsubouchi T."/>
            <person name="Morono Y."/>
            <person name="Uchiyama I."/>
            <person name="Ito T."/>
            <person name="Fujiyama A."/>
            <person name="Inagaki F."/>
            <person name="Takami H."/>
        </authorList>
    </citation>
    <scope>NUCLEOTIDE SEQUENCE</scope>
    <source>
        <strain evidence="1">Expedition CK06-06</strain>
    </source>
</reference>
<dbReference type="Gene3D" id="3.90.1150.10">
    <property type="entry name" value="Aspartate Aminotransferase, domain 1"/>
    <property type="match status" value="1"/>
</dbReference>
<dbReference type="InterPro" id="IPR015424">
    <property type="entry name" value="PyrdxlP-dep_Trfase"/>
</dbReference>
<protein>
    <submittedName>
        <fullName evidence="1">Uncharacterized protein</fullName>
    </submittedName>
</protein>
<organism evidence="1">
    <name type="scientific">marine sediment metagenome</name>
    <dbReference type="NCBI Taxonomy" id="412755"/>
    <lineage>
        <taxon>unclassified sequences</taxon>
        <taxon>metagenomes</taxon>
        <taxon>ecological metagenomes</taxon>
    </lineage>
</organism>